<evidence type="ECO:0000313" key="10">
    <source>
        <dbReference type="EMBL" id="RZU29666.1"/>
    </source>
</evidence>
<evidence type="ECO:0000256" key="1">
    <source>
        <dbReference type="ARBA" id="ARBA00004651"/>
    </source>
</evidence>
<feature type="transmembrane region" description="Helical" evidence="7">
    <location>
        <begin position="105"/>
        <end position="127"/>
    </location>
</feature>
<dbReference type="Proteomes" id="UP000292958">
    <property type="component" value="Unassembled WGS sequence"/>
</dbReference>
<dbReference type="InterPro" id="IPR003838">
    <property type="entry name" value="ABC3_permease_C"/>
</dbReference>
<dbReference type="InterPro" id="IPR025857">
    <property type="entry name" value="MacB_PCD"/>
</dbReference>
<dbReference type="PANTHER" id="PTHR30572">
    <property type="entry name" value="MEMBRANE COMPONENT OF TRANSPORTER-RELATED"/>
    <property type="match status" value="1"/>
</dbReference>
<dbReference type="Pfam" id="PF12704">
    <property type="entry name" value="MacB_PCD"/>
    <property type="match status" value="1"/>
</dbReference>
<comment type="similarity">
    <text evidence="6">Belongs to the ABC-4 integral membrane protein family.</text>
</comment>
<sequence>MLRYPPERGLLRAAASRVSIGPASSPASCCGALGAGRLRLIRQSLVENLTLSVIASVLGLAIAVAVTWLIRHSSLPGEFSSGSPVADLLRAPFGKLSAAVEVNSWVLALTAGLALLTTILFGLAPAIDSSRTDLRTSLQGAARGVSSGRPQRRLRSVLLVLEIGLAVLLLTGAGLLIRSFAHVLQNGTGFDPRQCLTAKMQRNLSEEPEKAKAFAQQLLQQLQVLPGVKVAAIGSALPLEDNGWDRTLAFGDGPPLPVGQRPGAYTISISPEYFAVTGTRLLRGRTFTYQDSDAAVPVAIVNQAFARKYLSGDVLGKQFRINIDGNFIPNTVVGIVQDVRYDGLEADVRPVIYLPFDRAPYHEVNILLRTSVEPASLTAAMRKAVIDIDPAQPLFDVATMQSRLSQSLAQRRLIMLLIVSFAALAMVLAGVGVYGVFTYWVSQRRKEMAIRLALGSSRPELLRLTVSQAMRLILAGGVIGITGAWFLDRLSASMLVGVKVHDPVSLSLAWALMTLIALVASGVPARNAARTNMISVLHSEEEHPTGQPQLTTIKVTIPPRTALPWHTHPFTNSAYVLSGTITGSVALTQN</sequence>
<evidence type="ECO:0000256" key="7">
    <source>
        <dbReference type="SAM" id="Phobius"/>
    </source>
</evidence>
<feature type="transmembrane region" description="Helical" evidence="7">
    <location>
        <begin position="413"/>
        <end position="440"/>
    </location>
</feature>
<dbReference type="Pfam" id="PF02687">
    <property type="entry name" value="FtsX"/>
    <property type="match status" value="2"/>
</dbReference>
<evidence type="ECO:0000256" key="3">
    <source>
        <dbReference type="ARBA" id="ARBA00022692"/>
    </source>
</evidence>
<dbReference type="Gene3D" id="2.60.120.10">
    <property type="entry name" value="Jelly Rolls"/>
    <property type="match status" value="1"/>
</dbReference>
<comment type="caution">
    <text evidence="10">The sequence shown here is derived from an EMBL/GenBank/DDBJ whole genome shotgun (WGS) entry which is preliminary data.</text>
</comment>
<dbReference type="AlphaFoldDB" id="A0A4V2G1K8"/>
<evidence type="ECO:0000256" key="5">
    <source>
        <dbReference type="ARBA" id="ARBA00023136"/>
    </source>
</evidence>
<dbReference type="InterPro" id="IPR011051">
    <property type="entry name" value="RmlC_Cupin_sf"/>
</dbReference>
<evidence type="ECO:0000313" key="11">
    <source>
        <dbReference type="Proteomes" id="UP000292958"/>
    </source>
</evidence>
<organism evidence="10 11">
    <name type="scientific">Edaphobacter modestus</name>
    <dbReference type="NCBI Taxonomy" id="388466"/>
    <lineage>
        <taxon>Bacteria</taxon>
        <taxon>Pseudomonadati</taxon>
        <taxon>Acidobacteriota</taxon>
        <taxon>Terriglobia</taxon>
        <taxon>Terriglobales</taxon>
        <taxon>Acidobacteriaceae</taxon>
        <taxon>Edaphobacter</taxon>
    </lineage>
</organism>
<feature type="transmembrane region" description="Helical" evidence="7">
    <location>
        <begin position="461"/>
        <end position="487"/>
    </location>
</feature>
<keyword evidence="5 7" id="KW-0472">Membrane</keyword>
<reference evidence="10 11" key="1">
    <citation type="submission" date="2019-02" db="EMBL/GenBank/DDBJ databases">
        <title>Genomic Encyclopedia of Archaeal and Bacterial Type Strains, Phase II (KMG-II): from individual species to whole genera.</title>
        <authorList>
            <person name="Goeker M."/>
        </authorList>
    </citation>
    <scope>NUCLEOTIDE SEQUENCE [LARGE SCALE GENOMIC DNA]</scope>
    <source>
        <strain evidence="10 11">DSM 18101</strain>
    </source>
</reference>
<evidence type="ECO:0000256" key="4">
    <source>
        <dbReference type="ARBA" id="ARBA00022989"/>
    </source>
</evidence>
<evidence type="ECO:0000256" key="6">
    <source>
        <dbReference type="ARBA" id="ARBA00038076"/>
    </source>
</evidence>
<protein>
    <submittedName>
        <fullName evidence="10">Putative permease</fullName>
    </submittedName>
</protein>
<comment type="subcellular location">
    <subcellularLocation>
        <location evidence="1">Cell membrane</location>
        <topology evidence="1">Multi-pass membrane protein</topology>
    </subcellularLocation>
</comment>
<proteinExistence type="inferred from homology"/>
<evidence type="ECO:0000256" key="2">
    <source>
        <dbReference type="ARBA" id="ARBA00022475"/>
    </source>
</evidence>
<feature type="domain" description="ABC3 transporter permease C-terminal" evidence="8">
    <location>
        <begin position="420"/>
        <end position="532"/>
    </location>
</feature>
<dbReference type="PANTHER" id="PTHR30572:SF4">
    <property type="entry name" value="ABC TRANSPORTER PERMEASE YTRF"/>
    <property type="match status" value="1"/>
</dbReference>
<dbReference type="InterPro" id="IPR014710">
    <property type="entry name" value="RmlC-like_jellyroll"/>
</dbReference>
<dbReference type="SUPFAM" id="SSF51182">
    <property type="entry name" value="RmlC-like cupins"/>
    <property type="match status" value="1"/>
</dbReference>
<keyword evidence="2" id="KW-1003">Cell membrane</keyword>
<dbReference type="EMBL" id="SHKW01000007">
    <property type="protein sequence ID" value="RZU29666.1"/>
    <property type="molecule type" value="Genomic_DNA"/>
</dbReference>
<accession>A0A4V2G1K8</accession>
<keyword evidence="3 7" id="KW-0812">Transmembrane</keyword>
<name>A0A4V2G1K8_9BACT</name>
<feature type="transmembrane region" description="Helical" evidence="7">
    <location>
        <begin position="507"/>
        <end position="525"/>
    </location>
</feature>
<dbReference type="RefSeq" id="WP_130424933.1">
    <property type="nucleotide sequence ID" value="NZ_SHKW01000007.1"/>
</dbReference>
<gene>
    <name evidence="10" type="ORF">BDD14_6267</name>
</gene>
<feature type="transmembrane region" description="Helical" evidence="7">
    <location>
        <begin position="49"/>
        <end position="70"/>
    </location>
</feature>
<dbReference type="GO" id="GO:0022857">
    <property type="term" value="F:transmembrane transporter activity"/>
    <property type="evidence" value="ECO:0007669"/>
    <property type="project" value="TreeGrafter"/>
</dbReference>
<keyword evidence="4 7" id="KW-1133">Transmembrane helix</keyword>
<dbReference type="GO" id="GO:0005886">
    <property type="term" value="C:plasma membrane"/>
    <property type="evidence" value="ECO:0007669"/>
    <property type="project" value="UniProtKB-SubCell"/>
</dbReference>
<keyword evidence="11" id="KW-1185">Reference proteome</keyword>
<feature type="domain" description="ABC3 transporter permease C-terminal" evidence="8">
    <location>
        <begin position="32"/>
        <end position="132"/>
    </location>
</feature>
<evidence type="ECO:0000259" key="9">
    <source>
        <dbReference type="Pfam" id="PF12704"/>
    </source>
</evidence>
<dbReference type="InterPro" id="IPR050250">
    <property type="entry name" value="Macrolide_Exporter_MacB"/>
</dbReference>
<feature type="transmembrane region" description="Helical" evidence="7">
    <location>
        <begin position="157"/>
        <end position="177"/>
    </location>
</feature>
<evidence type="ECO:0000259" key="8">
    <source>
        <dbReference type="Pfam" id="PF02687"/>
    </source>
</evidence>
<dbReference type="OrthoDB" id="287220at2"/>
<feature type="domain" description="MacB-like periplasmic core" evidence="9">
    <location>
        <begin position="261"/>
        <end position="383"/>
    </location>
</feature>